<evidence type="ECO:0000313" key="3">
    <source>
        <dbReference type="Proteomes" id="UP000242875"/>
    </source>
</evidence>
<evidence type="ECO:0000313" key="2">
    <source>
        <dbReference type="EMBL" id="OZJ01867.1"/>
    </source>
</evidence>
<evidence type="ECO:0000256" key="1">
    <source>
        <dbReference type="SAM" id="MobiDB-lite"/>
    </source>
</evidence>
<feature type="compositionally biased region" description="Acidic residues" evidence="1">
    <location>
        <begin position="1"/>
        <end position="11"/>
    </location>
</feature>
<dbReference type="EMBL" id="MVBO01000224">
    <property type="protein sequence ID" value="OZJ01867.1"/>
    <property type="molecule type" value="Genomic_DNA"/>
</dbReference>
<gene>
    <name evidence="2" type="ORF">BZG36_05431</name>
</gene>
<accession>A0A261XU19</accession>
<keyword evidence="3" id="KW-1185">Reference proteome</keyword>
<dbReference type="AlphaFoldDB" id="A0A261XU19"/>
<proteinExistence type="predicted"/>
<feature type="compositionally biased region" description="Polar residues" evidence="1">
    <location>
        <begin position="15"/>
        <end position="36"/>
    </location>
</feature>
<organism evidence="2 3">
    <name type="scientific">Bifiguratus adelaidae</name>
    <dbReference type="NCBI Taxonomy" id="1938954"/>
    <lineage>
        <taxon>Eukaryota</taxon>
        <taxon>Fungi</taxon>
        <taxon>Fungi incertae sedis</taxon>
        <taxon>Mucoromycota</taxon>
        <taxon>Mucoromycotina</taxon>
        <taxon>Endogonomycetes</taxon>
        <taxon>Endogonales</taxon>
        <taxon>Endogonales incertae sedis</taxon>
        <taxon>Bifiguratus</taxon>
    </lineage>
</organism>
<reference evidence="2 3" key="1">
    <citation type="journal article" date="2017" name="Mycologia">
        <title>Bifiguratus adelaidae, gen. et sp. nov., a new member of Mucoromycotina in endophytic and soil-dwelling habitats.</title>
        <authorList>
            <person name="Torres-Cruz T.J."/>
            <person name="Billingsley Tobias T.L."/>
            <person name="Almatruk M."/>
            <person name="Hesse C."/>
            <person name="Kuske C.R."/>
            <person name="Desiro A."/>
            <person name="Benucci G.M."/>
            <person name="Bonito G."/>
            <person name="Stajich J.E."/>
            <person name="Dunlap C."/>
            <person name="Arnold A.E."/>
            <person name="Porras-Alfaro A."/>
        </authorList>
    </citation>
    <scope>NUCLEOTIDE SEQUENCE [LARGE SCALE GENOMIC DNA]</scope>
    <source>
        <strain evidence="2 3">AZ0501</strain>
    </source>
</reference>
<protein>
    <submittedName>
        <fullName evidence="2">Uncharacterized protein</fullName>
    </submittedName>
</protein>
<dbReference type="Proteomes" id="UP000242875">
    <property type="component" value="Unassembled WGS sequence"/>
</dbReference>
<name>A0A261XU19_9FUNG</name>
<comment type="caution">
    <text evidence="2">The sequence shown here is derived from an EMBL/GenBank/DDBJ whole genome shotgun (WGS) entry which is preliminary data.</text>
</comment>
<feature type="region of interest" description="Disordered" evidence="1">
    <location>
        <begin position="1"/>
        <end position="36"/>
    </location>
</feature>
<sequence length="93" mass="10354">MTVDSSSDEEGGTSAPFSGTYPQQGQAASYTSQTLSARQKCRQLVPNIAEMVVDNNMLTEERFRRMTMFREIVNETPEDVVVYTPPGEASWTV</sequence>